<dbReference type="Proteomes" id="UP000796880">
    <property type="component" value="Unassembled WGS sequence"/>
</dbReference>
<evidence type="ECO:0000313" key="2">
    <source>
        <dbReference type="Proteomes" id="UP000796880"/>
    </source>
</evidence>
<comment type="caution">
    <text evidence="1">The sequence shown here is derived from an EMBL/GenBank/DDBJ whole genome shotgun (WGS) entry which is preliminary data.</text>
</comment>
<evidence type="ECO:0000313" key="1">
    <source>
        <dbReference type="EMBL" id="KAF3445892.1"/>
    </source>
</evidence>
<keyword evidence="2" id="KW-1185">Reference proteome</keyword>
<sequence length="69" mass="7645">MWRAHCDCLVVSITLAVKFWGISILPFEGGNLDHRGSTPRVSRDLGGIIYGGVDSTYVVNLLRVEEVVR</sequence>
<proteinExistence type="predicted"/>
<reference evidence="1" key="1">
    <citation type="submission" date="2020-03" db="EMBL/GenBank/DDBJ databases">
        <title>A high-quality chromosome-level genome assembly of a woody plant with both climbing and erect habits, Rhamnella rubrinervis.</title>
        <authorList>
            <person name="Lu Z."/>
            <person name="Yang Y."/>
            <person name="Zhu X."/>
            <person name="Sun Y."/>
        </authorList>
    </citation>
    <scope>NUCLEOTIDE SEQUENCE</scope>
    <source>
        <strain evidence="1">BYM</strain>
        <tissue evidence="1">Leaf</tissue>
    </source>
</reference>
<dbReference type="AlphaFoldDB" id="A0A8K0H4W9"/>
<organism evidence="1 2">
    <name type="scientific">Rhamnella rubrinervis</name>
    <dbReference type="NCBI Taxonomy" id="2594499"/>
    <lineage>
        <taxon>Eukaryota</taxon>
        <taxon>Viridiplantae</taxon>
        <taxon>Streptophyta</taxon>
        <taxon>Embryophyta</taxon>
        <taxon>Tracheophyta</taxon>
        <taxon>Spermatophyta</taxon>
        <taxon>Magnoliopsida</taxon>
        <taxon>eudicotyledons</taxon>
        <taxon>Gunneridae</taxon>
        <taxon>Pentapetalae</taxon>
        <taxon>rosids</taxon>
        <taxon>fabids</taxon>
        <taxon>Rosales</taxon>
        <taxon>Rhamnaceae</taxon>
        <taxon>rhamnoid group</taxon>
        <taxon>Rhamneae</taxon>
        <taxon>Rhamnella</taxon>
    </lineage>
</organism>
<accession>A0A8K0H4W9</accession>
<dbReference type="EMBL" id="VOIH02000005">
    <property type="protein sequence ID" value="KAF3445892.1"/>
    <property type="molecule type" value="Genomic_DNA"/>
</dbReference>
<protein>
    <submittedName>
        <fullName evidence="1">Uncharacterized protein</fullName>
    </submittedName>
</protein>
<gene>
    <name evidence="1" type="ORF">FNV43_RR11069</name>
</gene>
<name>A0A8K0H4W9_9ROSA</name>